<accession>A0ABW3R6X2</accession>
<reference evidence="4" key="1">
    <citation type="journal article" date="2019" name="Int. J. Syst. Evol. Microbiol.">
        <title>The Global Catalogue of Microorganisms (GCM) 10K type strain sequencing project: providing services to taxonomists for standard genome sequencing and annotation.</title>
        <authorList>
            <consortium name="The Broad Institute Genomics Platform"/>
            <consortium name="The Broad Institute Genome Sequencing Center for Infectious Disease"/>
            <person name="Wu L."/>
            <person name="Ma J."/>
        </authorList>
    </citation>
    <scope>NUCLEOTIDE SEQUENCE [LARGE SCALE GENOMIC DNA]</scope>
    <source>
        <strain evidence="4">CCUG 63246</strain>
    </source>
</reference>
<gene>
    <name evidence="3" type="ORF">ACFQ2E_00205</name>
</gene>
<feature type="signal peptide" evidence="1">
    <location>
        <begin position="1"/>
        <end position="17"/>
    </location>
</feature>
<evidence type="ECO:0000259" key="2">
    <source>
        <dbReference type="Pfam" id="PF04784"/>
    </source>
</evidence>
<keyword evidence="1" id="KW-0732">Signal</keyword>
<dbReference type="Pfam" id="PF04784">
    <property type="entry name" value="DUF547"/>
    <property type="match status" value="1"/>
</dbReference>
<dbReference type="InterPro" id="IPR006869">
    <property type="entry name" value="DUF547"/>
</dbReference>
<dbReference type="Proteomes" id="UP001597163">
    <property type="component" value="Unassembled WGS sequence"/>
</dbReference>
<proteinExistence type="predicted"/>
<dbReference type="EMBL" id="JBHTLJ010000001">
    <property type="protein sequence ID" value="MFD1160815.1"/>
    <property type="molecule type" value="Genomic_DNA"/>
</dbReference>
<sequence>MKYLILTTFVIILSACAGTKKVVEHKPNTVAQSEIETKKEIDSPLQKVVEVADDEFHQKLIKGVITTHQLWDELLMKHVSGNGNVNYKSFKTEHKKLLDYIYVLSLFYANDAFNTISNDEKLAFWINAYNAFTIDLILRQYPLKSIKDIKKPWEQRLWKLGEKEFSLNDIEHEILRKMDEPRIHFAIVCASVSCPKLLNEAYTAENLEAQLTEATKDFLSDSTKNNISKDSLELSKIFQWFAKDFKQNGSLVDFLNQYSDVQISAKAKKSYKSYNWDLNE</sequence>
<dbReference type="PANTHER" id="PTHR46361">
    <property type="entry name" value="ELECTRON CARRIER/ PROTEIN DISULFIDE OXIDOREDUCTASE"/>
    <property type="match status" value="1"/>
</dbReference>
<evidence type="ECO:0000313" key="3">
    <source>
        <dbReference type="EMBL" id="MFD1160815.1"/>
    </source>
</evidence>
<feature type="domain" description="DUF547" evidence="2">
    <location>
        <begin position="115"/>
        <end position="219"/>
    </location>
</feature>
<name>A0ABW3R6X2_9FLAO</name>
<dbReference type="PANTHER" id="PTHR46361:SF3">
    <property type="entry name" value="ELECTRON CARRIER_ PROTEIN DISULFIDE OXIDOREDUCTASE"/>
    <property type="match status" value="1"/>
</dbReference>
<dbReference type="RefSeq" id="WP_311934931.1">
    <property type="nucleotide sequence ID" value="NZ_JAVSCK010000001.1"/>
</dbReference>
<evidence type="ECO:0000256" key="1">
    <source>
        <dbReference type="SAM" id="SignalP"/>
    </source>
</evidence>
<protein>
    <submittedName>
        <fullName evidence="3">DUF547 domain-containing protein</fullName>
    </submittedName>
</protein>
<feature type="chain" id="PRO_5045811483" evidence="1">
    <location>
        <begin position="18"/>
        <end position="280"/>
    </location>
</feature>
<keyword evidence="4" id="KW-1185">Reference proteome</keyword>
<evidence type="ECO:0000313" key="4">
    <source>
        <dbReference type="Proteomes" id="UP001597163"/>
    </source>
</evidence>
<comment type="caution">
    <text evidence="3">The sequence shown here is derived from an EMBL/GenBank/DDBJ whole genome shotgun (WGS) entry which is preliminary data.</text>
</comment>
<organism evidence="3 4">
    <name type="scientific">Hwangdonia seohaensis</name>
    <dbReference type="NCBI Taxonomy" id="1240727"/>
    <lineage>
        <taxon>Bacteria</taxon>
        <taxon>Pseudomonadati</taxon>
        <taxon>Bacteroidota</taxon>
        <taxon>Flavobacteriia</taxon>
        <taxon>Flavobacteriales</taxon>
        <taxon>Flavobacteriaceae</taxon>
        <taxon>Hwangdonia</taxon>
    </lineage>
</organism>
<dbReference type="PROSITE" id="PS51257">
    <property type="entry name" value="PROKAR_LIPOPROTEIN"/>
    <property type="match status" value="1"/>
</dbReference>